<protein>
    <recommendedName>
        <fullName evidence="1">diguanylate cyclase</fullName>
        <ecNumber evidence="1">2.7.7.65</ecNumber>
    </recommendedName>
</protein>
<dbReference type="GO" id="GO:0052621">
    <property type="term" value="F:diguanylate cyclase activity"/>
    <property type="evidence" value="ECO:0007669"/>
    <property type="project" value="UniProtKB-EC"/>
</dbReference>
<organism evidence="6 7">
    <name type="scientific">Novispirillum itersonii</name>
    <name type="common">Aquaspirillum itersonii</name>
    <dbReference type="NCBI Taxonomy" id="189"/>
    <lineage>
        <taxon>Bacteria</taxon>
        <taxon>Pseudomonadati</taxon>
        <taxon>Pseudomonadota</taxon>
        <taxon>Alphaproteobacteria</taxon>
        <taxon>Rhodospirillales</taxon>
        <taxon>Novispirillaceae</taxon>
        <taxon>Novispirillum</taxon>
    </lineage>
</organism>
<keyword evidence="4" id="KW-0812">Transmembrane</keyword>
<dbReference type="FunFam" id="3.30.70.270:FF:000001">
    <property type="entry name" value="Diguanylate cyclase domain protein"/>
    <property type="match status" value="1"/>
</dbReference>
<dbReference type="InterPro" id="IPR038188">
    <property type="entry name" value="TorS_sensor_sf"/>
</dbReference>
<dbReference type="Pfam" id="PF00990">
    <property type="entry name" value="GGDEF"/>
    <property type="match status" value="1"/>
</dbReference>
<keyword evidence="4" id="KW-0472">Membrane</keyword>
<dbReference type="SUPFAM" id="SSF55073">
    <property type="entry name" value="Nucleotide cyclase"/>
    <property type="match status" value="1"/>
</dbReference>
<evidence type="ECO:0000256" key="2">
    <source>
        <dbReference type="ARBA" id="ARBA00034247"/>
    </source>
</evidence>
<dbReference type="AlphaFoldDB" id="A0A7W9ZIV7"/>
<dbReference type="GO" id="GO:0043709">
    <property type="term" value="P:cell adhesion involved in single-species biofilm formation"/>
    <property type="evidence" value="ECO:0007669"/>
    <property type="project" value="TreeGrafter"/>
</dbReference>
<dbReference type="Gene3D" id="1.20.58.920">
    <property type="match status" value="1"/>
</dbReference>
<evidence type="ECO:0000256" key="4">
    <source>
        <dbReference type="SAM" id="Phobius"/>
    </source>
</evidence>
<dbReference type="GO" id="GO:1902201">
    <property type="term" value="P:negative regulation of bacterial-type flagellum-dependent cell motility"/>
    <property type="evidence" value="ECO:0007669"/>
    <property type="project" value="TreeGrafter"/>
</dbReference>
<dbReference type="PANTHER" id="PTHR45138">
    <property type="entry name" value="REGULATORY COMPONENTS OF SENSORY TRANSDUCTION SYSTEM"/>
    <property type="match status" value="1"/>
</dbReference>
<feature type="transmembrane region" description="Helical" evidence="4">
    <location>
        <begin position="289"/>
        <end position="309"/>
    </location>
</feature>
<dbReference type="RefSeq" id="WP_184264235.1">
    <property type="nucleotide sequence ID" value="NZ_JACIIX010000011.1"/>
</dbReference>
<sequence>MRLIRAFSLKTKLIAAITVIVLIVLSAVGQALLAVTRADAVVSDTMLRRLPEALLVAELGRRTEAVLGAGRELAAARGEFDREGIMFAVHERLLALDSTISRLRGSTTPSSELQRLEDNLDLFRVQVQALSTLSSDVQRLESRLYQLGEDLQNSRDRTLEKAGPLVEGQNERLFAAAFAVLNADGPEAVTKRGDQFAALLAGLGKAGTPARVGDSAAPYLQEAVLGPSGIVQTRLTLLQLRQKVTVAVRKVDSQAQRLAAVSTQYQREISGQTKQMVQEINAQTQSSNLMLAGVAALAVIAIVVLAYYLEVRVLLRLLRLRQAIDQFGTSRSFDPVISGNDEIAGIARAFLQLAREITSRETQLVEIAHSDPLTGLANRRRFMDRFDALSRRRRPGDAAVALLVIDIDHFKDVNDRYGHLVGDECLRQIARVIERSIRTTDLVARFGGEEFLVLCTDVDADGAMVVAEKIRRAVESTTVTLPDPTASVRVTVSVGVAAVPVDAPAQTLDFDLLMEAADIAVYDAKKCGRNCIRLSERPVVRLTG</sequence>
<dbReference type="InterPro" id="IPR043128">
    <property type="entry name" value="Rev_trsase/Diguanyl_cyclase"/>
</dbReference>
<dbReference type="PROSITE" id="PS50887">
    <property type="entry name" value="GGDEF"/>
    <property type="match status" value="1"/>
</dbReference>
<name>A0A7W9ZIV7_NOVIT</name>
<dbReference type="EC" id="2.7.7.65" evidence="1"/>
<dbReference type="SMART" id="SM00267">
    <property type="entry name" value="GGDEF"/>
    <property type="match status" value="1"/>
</dbReference>
<keyword evidence="7" id="KW-1185">Reference proteome</keyword>
<dbReference type="Gene3D" id="3.30.70.270">
    <property type="match status" value="1"/>
</dbReference>
<dbReference type="PANTHER" id="PTHR45138:SF9">
    <property type="entry name" value="DIGUANYLATE CYCLASE DGCM-RELATED"/>
    <property type="match status" value="1"/>
</dbReference>
<dbReference type="Gene3D" id="6.10.340.10">
    <property type="match status" value="1"/>
</dbReference>
<accession>A0A7W9ZIV7</accession>
<keyword evidence="3" id="KW-0175">Coiled coil</keyword>
<dbReference type="GO" id="GO:0005886">
    <property type="term" value="C:plasma membrane"/>
    <property type="evidence" value="ECO:0007669"/>
    <property type="project" value="TreeGrafter"/>
</dbReference>
<evidence type="ECO:0000256" key="3">
    <source>
        <dbReference type="SAM" id="Coils"/>
    </source>
</evidence>
<evidence type="ECO:0000313" key="7">
    <source>
        <dbReference type="Proteomes" id="UP000544872"/>
    </source>
</evidence>
<evidence type="ECO:0000313" key="6">
    <source>
        <dbReference type="EMBL" id="MBB6211422.1"/>
    </source>
</evidence>
<dbReference type="InterPro" id="IPR000160">
    <property type="entry name" value="GGDEF_dom"/>
</dbReference>
<feature type="domain" description="GGDEF" evidence="5">
    <location>
        <begin position="398"/>
        <end position="537"/>
    </location>
</feature>
<keyword evidence="4" id="KW-1133">Transmembrane helix</keyword>
<feature type="coiled-coil region" evidence="3">
    <location>
        <begin position="113"/>
        <end position="157"/>
    </location>
</feature>
<evidence type="ECO:0000259" key="5">
    <source>
        <dbReference type="PROSITE" id="PS50887"/>
    </source>
</evidence>
<dbReference type="NCBIfam" id="TIGR00254">
    <property type="entry name" value="GGDEF"/>
    <property type="match status" value="1"/>
</dbReference>
<reference evidence="6 7" key="1">
    <citation type="submission" date="2020-08" db="EMBL/GenBank/DDBJ databases">
        <title>Genomic Encyclopedia of Type Strains, Phase IV (KMG-IV): sequencing the most valuable type-strain genomes for metagenomic binning, comparative biology and taxonomic classification.</title>
        <authorList>
            <person name="Goeker M."/>
        </authorList>
    </citation>
    <scope>NUCLEOTIDE SEQUENCE [LARGE SCALE GENOMIC DNA]</scope>
    <source>
        <strain evidence="6 7">DSM 11590</strain>
    </source>
</reference>
<dbReference type="InterPro" id="IPR050469">
    <property type="entry name" value="Diguanylate_Cyclase"/>
</dbReference>
<comment type="caution">
    <text evidence="6">The sequence shown here is derived from an EMBL/GenBank/DDBJ whole genome shotgun (WGS) entry which is preliminary data.</text>
</comment>
<gene>
    <name evidence="6" type="ORF">FHS48_002861</name>
</gene>
<proteinExistence type="predicted"/>
<dbReference type="Proteomes" id="UP000544872">
    <property type="component" value="Unassembled WGS sequence"/>
</dbReference>
<comment type="catalytic activity">
    <reaction evidence="2">
        <text>2 GTP = 3',3'-c-di-GMP + 2 diphosphate</text>
        <dbReference type="Rhea" id="RHEA:24898"/>
        <dbReference type="ChEBI" id="CHEBI:33019"/>
        <dbReference type="ChEBI" id="CHEBI:37565"/>
        <dbReference type="ChEBI" id="CHEBI:58805"/>
        <dbReference type="EC" id="2.7.7.65"/>
    </reaction>
</comment>
<dbReference type="InterPro" id="IPR029787">
    <property type="entry name" value="Nucleotide_cyclase"/>
</dbReference>
<dbReference type="CDD" id="cd01949">
    <property type="entry name" value="GGDEF"/>
    <property type="match status" value="1"/>
</dbReference>
<dbReference type="EMBL" id="JACIIX010000011">
    <property type="protein sequence ID" value="MBB6211422.1"/>
    <property type="molecule type" value="Genomic_DNA"/>
</dbReference>
<evidence type="ECO:0000256" key="1">
    <source>
        <dbReference type="ARBA" id="ARBA00012528"/>
    </source>
</evidence>